<dbReference type="GO" id="GO:0016652">
    <property type="term" value="F:oxidoreductase activity, acting on NAD(P)H as acceptor"/>
    <property type="evidence" value="ECO:0007669"/>
    <property type="project" value="UniProtKB-UniRule"/>
</dbReference>
<dbReference type="InterPro" id="IPR023048">
    <property type="entry name" value="NADH:quinone_OxRdtase_FMN_depd"/>
</dbReference>
<evidence type="ECO:0000256" key="1">
    <source>
        <dbReference type="ARBA" id="ARBA00022630"/>
    </source>
</evidence>
<dbReference type="SUPFAM" id="SSF52218">
    <property type="entry name" value="Flavoproteins"/>
    <property type="match status" value="1"/>
</dbReference>
<dbReference type="HAMAP" id="MF_01216">
    <property type="entry name" value="Azoreductase_type1"/>
    <property type="match status" value="1"/>
</dbReference>
<dbReference type="AlphaFoldDB" id="A0A927C2G0"/>
<evidence type="ECO:0000256" key="5">
    <source>
        <dbReference type="ARBA" id="ARBA00048542"/>
    </source>
</evidence>
<feature type="binding site" evidence="6">
    <location>
        <begin position="16"/>
        <end position="18"/>
    </location>
    <ligand>
        <name>FMN</name>
        <dbReference type="ChEBI" id="CHEBI:58210"/>
    </ligand>
</feature>
<evidence type="ECO:0000313" key="9">
    <source>
        <dbReference type="Proteomes" id="UP000610558"/>
    </source>
</evidence>
<comment type="caution">
    <text evidence="6">Lacks conserved residue(s) required for the propagation of feature annotation.</text>
</comment>
<dbReference type="RefSeq" id="WP_040803719.1">
    <property type="nucleotide sequence ID" value="NZ_JACXLD010000010.1"/>
</dbReference>
<keyword evidence="2 6" id="KW-0288">FMN</keyword>
<name>A0A927C2G0_9GAMM</name>
<keyword evidence="3 6" id="KW-0560">Oxidoreductase</keyword>
<dbReference type="EC" id="1.7.1.17" evidence="6"/>
<comment type="function">
    <text evidence="6">Also exhibits azoreductase activity. Catalyzes the reductive cleavage of the azo bond in aromatic azo compounds to the corresponding amines.</text>
</comment>
<evidence type="ECO:0000256" key="4">
    <source>
        <dbReference type="ARBA" id="ARBA00023027"/>
    </source>
</evidence>
<dbReference type="GO" id="GO:0009055">
    <property type="term" value="F:electron transfer activity"/>
    <property type="evidence" value="ECO:0007669"/>
    <property type="project" value="UniProtKB-UniRule"/>
</dbReference>
<dbReference type="GO" id="GO:0010181">
    <property type="term" value="F:FMN binding"/>
    <property type="evidence" value="ECO:0007669"/>
    <property type="project" value="UniProtKB-UniRule"/>
</dbReference>
<comment type="caution">
    <text evidence="8">The sequence shown here is derived from an EMBL/GenBank/DDBJ whole genome shotgun (WGS) entry which is preliminary data.</text>
</comment>
<dbReference type="Pfam" id="PF02525">
    <property type="entry name" value="Flavodoxin_2"/>
    <property type="match status" value="1"/>
</dbReference>
<keyword evidence="1 6" id="KW-0285">Flavoprotein</keyword>
<gene>
    <name evidence="6" type="primary">azoR</name>
    <name evidence="8" type="ORF">IB286_13670</name>
</gene>
<proteinExistence type="inferred from homology"/>
<keyword evidence="4 6" id="KW-0520">NAD</keyword>
<dbReference type="PANTHER" id="PTHR43741:SF4">
    <property type="entry name" value="FMN-DEPENDENT NADH:QUINONE OXIDOREDUCTASE"/>
    <property type="match status" value="1"/>
</dbReference>
<dbReference type="PANTHER" id="PTHR43741">
    <property type="entry name" value="FMN-DEPENDENT NADH-AZOREDUCTASE 1"/>
    <property type="match status" value="1"/>
</dbReference>
<dbReference type="InterPro" id="IPR003680">
    <property type="entry name" value="Flavodoxin_fold"/>
</dbReference>
<dbReference type="Proteomes" id="UP000610558">
    <property type="component" value="Unassembled WGS sequence"/>
</dbReference>
<dbReference type="InterPro" id="IPR029039">
    <property type="entry name" value="Flavoprotein-like_sf"/>
</dbReference>
<comment type="catalytic activity">
    <reaction evidence="6">
        <text>2 a quinone + NADH + H(+) = 2 a 1,4-benzosemiquinone + NAD(+)</text>
        <dbReference type="Rhea" id="RHEA:65952"/>
        <dbReference type="ChEBI" id="CHEBI:15378"/>
        <dbReference type="ChEBI" id="CHEBI:57540"/>
        <dbReference type="ChEBI" id="CHEBI:57945"/>
        <dbReference type="ChEBI" id="CHEBI:132124"/>
        <dbReference type="ChEBI" id="CHEBI:134225"/>
    </reaction>
</comment>
<feature type="binding site" evidence="6">
    <location>
        <position position="10"/>
    </location>
    <ligand>
        <name>FMN</name>
        <dbReference type="ChEBI" id="CHEBI:58210"/>
    </ligand>
</feature>
<dbReference type="EMBL" id="JACXLD010000010">
    <property type="protein sequence ID" value="MBD2860053.1"/>
    <property type="molecule type" value="Genomic_DNA"/>
</dbReference>
<feature type="domain" description="Flavodoxin-like fold" evidence="7">
    <location>
        <begin position="2"/>
        <end position="198"/>
    </location>
</feature>
<reference evidence="8" key="1">
    <citation type="submission" date="2020-09" db="EMBL/GenBank/DDBJ databases">
        <authorList>
            <person name="Yoon J.-W."/>
        </authorList>
    </citation>
    <scope>NUCLEOTIDE SEQUENCE</scope>
    <source>
        <strain evidence="8">KMU-158</strain>
    </source>
</reference>
<organism evidence="8 9">
    <name type="scientific">Spongiibacter pelagi</name>
    <dbReference type="NCBI Taxonomy" id="2760804"/>
    <lineage>
        <taxon>Bacteria</taxon>
        <taxon>Pseudomonadati</taxon>
        <taxon>Pseudomonadota</taxon>
        <taxon>Gammaproteobacteria</taxon>
        <taxon>Cellvibrionales</taxon>
        <taxon>Spongiibacteraceae</taxon>
        <taxon>Spongiibacter</taxon>
    </lineage>
</organism>
<evidence type="ECO:0000256" key="3">
    <source>
        <dbReference type="ARBA" id="ARBA00023002"/>
    </source>
</evidence>
<comment type="catalytic activity">
    <reaction evidence="5">
        <text>N,N-dimethyl-1,4-phenylenediamine + anthranilate + 2 NAD(+) = 2-(4-dimethylaminophenyl)diazenylbenzoate + 2 NADH + 2 H(+)</text>
        <dbReference type="Rhea" id="RHEA:55872"/>
        <dbReference type="ChEBI" id="CHEBI:15378"/>
        <dbReference type="ChEBI" id="CHEBI:15783"/>
        <dbReference type="ChEBI" id="CHEBI:16567"/>
        <dbReference type="ChEBI" id="CHEBI:57540"/>
        <dbReference type="ChEBI" id="CHEBI:57945"/>
        <dbReference type="ChEBI" id="CHEBI:71579"/>
        <dbReference type="EC" id="1.7.1.17"/>
    </reaction>
    <physiologicalReaction direction="right-to-left" evidence="5">
        <dbReference type="Rhea" id="RHEA:55874"/>
    </physiologicalReaction>
</comment>
<evidence type="ECO:0000256" key="6">
    <source>
        <dbReference type="HAMAP-Rule" id="MF_01216"/>
    </source>
</evidence>
<evidence type="ECO:0000313" key="8">
    <source>
        <dbReference type="EMBL" id="MBD2860053.1"/>
    </source>
</evidence>
<keyword evidence="9" id="KW-1185">Reference proteome</keyword>
<comment type="function">
    <text evidence="6">Quinone reductase that provides resistance to thiol-specific stress caused by electrophilic quinones.</text>
</comment>
<evidence type="ECO:0000256" key="2">
    <source>
        <dbReference type="ARBA" id="ARBA00022643"/>
    </source>
</evidence>
<accession>A0A927C2G0</accession>
<sequence>MTKVLHVHASPKREYSASGQMADIFLDEYRKINPAHEIETLSLFESDLPEFGFDQTTAKFAPIFGDQLTQEQEQKWQVILDVISRFDKADKIIVSTPMWNGSIPYKLKHYIDIIVQPLVTFGFNPETGEHFGLLKDRPLQFVLTRSSVPVGDPFDNQLPYLRSIFGFMGILDHRVVVAESTTRPTSEERAQYIAEFSEILKQAAAEF</sequence>
<dbReference type="EC" id="1.6.5.-" evidence="6"/>
<dbReference type="Gene3D" id="3.40.50.360">
    <property type="match status" value="1"/>
</dbReference>
<comment type="cofactor">
    <cofactor evidence="6">
        <name>FMN</name>
        <dbReference type="ChEBI" id="CHEBI:58210"/>
    </cofactor>
    <text evidence="6">Binds 1 FMN per subunit.</text>
</comment>
<dbReference type="InterPro" id="IPR050104">
    <property type="entry name" value="FMN-dep_NADH:Q_OxRdtase_AzoR1"/>
</dbReference>
<comment type="similarity">
    <text evidence="6">Belongs to the azoreductase type 1 family.</text>
</comment>
<comment type="subunit">
    <text evidence="6">Homodimer.</text>
</comment>
<protein>
    <recommendedName>
        <fullName evidence="6">FMN dependent NADH:quinone oxidoreductase</fullName>
        <ecNumber evidence="6">1.6.5.-</ecNumber>
    </recommendedName>
    <alternativeName>
        <fullName evidence="6">Azo-dye reductase</fullName>
    </alternativeName>
    <alternativeName>
        <fullName evidence="6">FMN-dependent NADH-azo compound oxidoreductase</fullName>
    </alternativeName>
    <alternativeName>
        <fullName evidence="6">FMN-dependent NADH-azoreductase</fullName>
        <ecNumber evidence="6">1.7.1.17</ecNumber>
    </alternativeName>
</protein>
<dbReference type="GO" id="GO:0016655">
    <property type="term" value="F:oxidoreductase activity, acting on NAD(P)H, quinone or similar compound as acceptor"/>
    <property type="evidence" value="ECO:0007669"/>
    <property type="project" value="InterPro"/>
</dbReference>
<evidence type="ECO:0000259" key="7">
    <source>
        <dbReference type="Pfam" id="PF02525"/>
    </source>
</evidence>